<proteinExistence type="predicted"/>
<keyword evidence="3" id="KW-1185">Reference proteome</keyword>
<dbReference type="AlphaFoldDB" id="A0A512JS07"/>
<dbReference type="EMBL" id="BJZV01000064">
    <property type="protein sequence ID" value="GEP12738.1"/>
    <property type="molecule type" value="Genomic_DNA"/>
</dbReference>
<gene>
    <name evidence="2" type="ORF">MGN01_45830</name>
</gene>
<evidence type="ECO:0000313" key="2">
    <source>
        <dbReference type="EMBL" id="GEP12738.1"/>
    </source>
</evidence>
<comment type="caution">
    <text evidence="2">The sequence shown here is derived from an EMBL/GenBank/DDBJ whole genome shotgun (WGS) entry which is preliminary data.</text>
</comment>
<dbReference type="Proteomes" id="UP000321750">
    <property type="component" value="Unassembled WGS sequence"/>
</dbReference>
<accession>A0A512JS07</accession>
<evidence type="ECO:0000313" key="3">
    <source>
        <dbReference type="Proteomes" id="UP000321750"/>
    </source>
</evidence>
<protein>
    <submittedName>
        <fullName evidence="2">Uncharacterized protein</fullName>
    </submittedName>
</protein>
<name>A0A512JS07_9HYPH</name>
<reference evidence="2 3" key="1">
    <citation type="submission" date="2019-07" db="EMBL/GenBank/DDBJ databases">
        <title>Whole genome shotgun sequence of Methylobacterium gnaphalii NBRC 107716.</title>
        <authorList>
            <person name="Hosoyama A."/>
            <person name="Uohara A."/>
            <person name="Ohji S."/>
            <person name="Ichikawa N."/>
        </authorList>
    </citation>
    <scope>NUCLEOTIDE SEQUENCE [LARGE SCALE GENOMIC DNA]</scope>
    <source>
        <strain evidence="2 3">NBRC 107716</strain>
    </source>
</reference>
<sequence length="132" mass="14352">MARQVTYTIVDCPKGGFAVVVFTASGVTYRRDSLPSFQDAEICVEDLRTVLTSCGTQLTLYEHDRGETNLMAGSEVRDIRTAACAHPVRTRDPKACRGSGRKAGDPTSPQRALGLVPQTDIPQWRRSKGSAP</sequence>
<evidence type="ECO:0000256" key="1">
    <source>
        <dbReference type="SAM" id="MobiDB-lite"/>
    </source>
</evidence>
<feature type="region of interest" description="Disordered" evidence="1">
    <location>
        <begin position="90"/>
        <end position="132"/>
    </location>
</feature>
<organism evidence="2 3">
    <name type="scientific">Methylobacterium gnaphalii</name>
    <dbReference type="NCBI Taxonomy" id="1010610"/>
    <lineage>
        <taxon>Bacteria</taxon>
        <taxon>Pseudomonadati</taxon>
        <taxon>Pseudomonadota</taxon>
        <taxon>Alphaproteobacteria</taxon>
        <taxon>Hyphomicrobiales</taxon>
        <taxon>Methylobacteriaceae</taxon>
        <taxon>Methylobacterium</taxon>
    </lineage>
</organism>